<dbReference type="Proteomes" id="UP000603545">
    <property type="component" value="Unassembled WGS sequence"/>
</dbReference>
<protein>
    <submittedName>
        <fullName evidence="1">Uncharacterized protein</fullName>
    </submittedName>
</protein>
<reference evidence="1 2" key="1">
    <citation type="submission" date="2020-08" db="EMBL/GenBank/DDBJ databases">
        <title>Bridging the membrane lipid divide: bacteria of the FCB group superphylum have the potential to synthesize archaeal ether lipids.</title>
        <authorList>
            <person name="Villanueva L."/>
            <person name="Von Meijenfeldt F.A.B."/>
            <person name="Westbye A.B."/>
            <person name="Yadav S."/>
            <person name="Hopmans E.C."/>
            <person name="Dutilh B.E."/>
            <person name="Sinninghe Damste J.S."/>
        </authorList>
    </citation>
    <scope>NUCLEOTIDE SEQUENCE [LARGE SCALE GENOMIC DNA]</scope>
    <source>
        <strain evidence="1">NIOZ-UU82</strain>
    </source>
</reference>
<evidence type="ECO:0000313" key="2">
    <source>
        <dbReference type="Proteomes" id="UP000603545"/>
    </source>
</evidence>
<dbReference type="AlphaFoldDB" id="A0A8J6N990"/>
<sequence length="66" mass="7985">MLAQQNITLENIYKMVVDLKRDVALIKKSFMEEPELRDEFILRMRDIDFEKEVMVEDFSKRYGLNV</sequence>
<organism evidence="1 2">
    <name type="scientific">Candidatus Desulfaltia bathyphila</name>
    <dbReference type="NCBI Taxonomy" id="2841697"/>
    <lineage>
        <taxon>Bacteria</taxon>
        <taxon>Pseudomonadati</taxon>
        <taxon>Thermodesulfobacteriota</taxon>
        <taxon>Desulfobacteria</taxon>
        <taxon>Desulfobacterales</taxon>
        <taxon>Desulfobacterales incertae sedis</taxon>
        <taxon>Candidatus Desulfaltia</taxon>
    </lineage>
</organism>
<dbReference type="EMBL" id="JACNLL010000101">
    <property type="protein sequence ID" value="MBC8200372.1"/>
    <property type="molecule type" value="Genomic_DNA"/>
</dbReference>
<comment type="caution">
    <text evidence="1">The sequence shown here is derived from an EMBL/GenBank/DDBJ whole genome shotgun (WGS) entry which is preliminary data.</text>
</comment>
<accession>A0A8J6N990</accession>
<gene>
    <name evidence="1" type="ORF">H8E80_10110</name>
</gene>
<proteinExistence type="predicted"/>
<name>A0A8J6N990_9BACT</name>
<evidence type="ECO:0000313" key="1">
    <source>
        <dbReference type="EMBL" id="MBC8200372.1"/>
    </source>
</evidence>